<evidence type="ECO:0000256" key="2">
    <source>
        <dbReference type="ARBA" id="ARBA00022741"/>
    </source>
</evidence>
<evidence type="ECO:0000256" key="1">
    <source>
        <dbReference type="ARBA" id="ARBA00022679"/>
    </source>
</evidence>
<dbReference type="InterPro" id="IPR008271">
    <property type="entry name" value="Ser/Thr_kinase_AS"/>
</dbReference>
<dbReference type="Pfam" id="PF13424">
    <property type="entry name" value="TPR_12"/>
    <property type="match status" value="1"/>
</dbReference>
<evidence type="ECO:0000256" key="4">
    <source>
        <dbReference type="ARBA" id="ARBA00022840"/>
    </source>
</evidence>
<organism evidence="8 9">
    <name type="scientific">Pseudofulvimonas gallinarii</name>
    <dbReference type="NCBI Taxonomy" id="634155"/>
    <lineage>
        <taxon>Bacteria</taxon>
        <taxon>Pseudomonadati</taxon>
        <taxon>Pseudomonadota</taxon>
        <taxon>Gammaproteobacteria</taxon>
        <taxon>Lysobacterales</taxon>
        <taxon>Rhodanobacteraceae</taxon>
        <taxon>Pseudofulvimonas</taxon>
    </lineage>
</organism>
<dbReference type="InterPro" id="IPR038440">
    <property type="entry name" value="FimV_C_sf"/>
</dbReference>
<proteinExistence type="predicted"/>
<dbReference type="InterPro" id="IPR000719">
    <property type="entry name" value="Prot_kinase_dom"/>
</dbReference>
<comment type="caution">
    <text evidence="8">The sequence shown here is derived from an EMBL/GenBank/DDBJ whole genome shotgun (WGS) entry which is preliminary data.</text>
</comment>
<dbReference type="PROSITE" id="PS00108">
    <property type="entry name" value="PROTEIN_KINASE_ST"/>
    <property type="match status" value="1"/>
</dbReference>
<dbReference type="InterPro" id="IPR019734">
    <property type="entry name" value="TPR_rpt"/>
</dbReference>
<feature type="domain" description="Protein kinase" evidence="7">
    <location>
        <begin position="82"/>
        <end position="381"/>
    </location>
</feature>
<feature type="binding site" evidence="5">
    <location>
        <position position="113"/>
    </location>
    <ligand>
        <name>ATP</name>
        <dbReference type="ChEBI" id="CHEBI:30616"/>
    </ligand>
</feature>
<dbReference type="PANTHER" id="PTHR43289">
    <property type="entry name" value="MITOGEN-ACTIVATED PROTEIN KINASE KINASE KINASE 20-RELATED"/>
    <property type="match status" value="1"/>
</dbReference>
<keyword evidence="9" id="KW-1185">Reference proteome</keyword>
<keyword evidence="1" id="KW-0808">Transferase</keyword>
<evidence type="ECO:0000256" key="5">
    <source>
        <dbReference type="PROSITE-ProRule" id="PRU10141"/>
    </source>
</evidence>
<dbReference type="Gene3D" id="1.25.40.10">
    <property type="entry name" value="Tetratricopeptide repeat domain"/>
    <property type="match status" value="2"/>
</dbReference>
<dbReference type="GO" id="GO:0005524">
    <property type="term" value="F:ATP binding"/>
    <property type="evidence" value="ECO:0007669"/>
    <property type="project" value="UniProtKB-UniRule"/>
</dbReference>
<accession>A0A4R3LHI7</accession>
<protein>
    <submittedName>
        <fullName evidence="8">Serine/threonine-protein kinase</fullName>
    </submittedName>
</protein>
<evidence type="ECO:0000313" key="9">
    <source>
        <dbReference type="Proteomes" id="UP000294599"/>
    </source>
</evidence>
<dbReference type="RefSeq" id="WP_132577276.1">
    <property type="nucleotide sequence ID" value="NZ_JBHLWF010000028.1"/>
</dbReference>
<keyword evidence="3 8" id="KW-0418">Kinase</keyword>
<dbReference type="SUPFAM" id="SSF48452">
    <property type="entry name" value="TPR-like"/>
    <property type="match status" value="2"/>
</dbReference>
<keyword evidence="6" id="KW-0812">Transmembrane</keyword>
<dbReference type="PANTHER" id="PTHR43289:SF34">
    <property type="entry name" value="SERINE_THREONINE-PROTEIN KINASE YBDM-RELATED"/>
    <property type="match status" value="1"/>
</dbReference>
<evidence type="ECO:0000313" key="8">
    <source>
        <dbReference type="EMBL" id="TCS99609.1"/>
    </source>
</evidence>
<feature type="transmembrane region" description="Helical" evidence="6">
    <location>
        <begin position="405"/>
        <end position="426"/>
    </location>
</feature>
<evidence type="ECO:0000256" key="3">
    <source>
        <dbReference type="ARBA" id="ARBA00022777"/>
    </source>
</evidence>
<dbReference type="OrthoDB" id="9783151at2"/>
<dbReference type="Gene3D" id="3.30.200.20">
    <property type="entry name" value="Phosphorylase Kinase, domain 1"/>
    <property type="match status" value="1"/>
</dbReference>
<keyword evidence="6" id="KW-1133">Transmembrane helix</keyword>
<dbReference type="CDD" id="cd14014">
    <property type="entry name" value="STKc_PknB_like"/>
    <property type="match status" value="1"/>
</dbReference>
<dbReference type="SUPFAM" id="SSF56112">
    <property type="entry name" value="Protein kinase-like (PK-like)"/>
    <property type="match status" value="1"/>
</dbReference>
<dbReference type="GO" id="GO:0004674">
    <property type="term" value="F:protein serine/threonine kinase activity"/>
    <property type="evidence" value="ECO:0007669"/>
    <property type="project" value="TreeGrafter"/>
</dbReference>
<dbReference type="Gene3D" id="1.10.510.10">
    <property type="entry name" value="Transferase(Phosphotransferase) domain 1"/>
    <property type="match status" value="1"/>
</dbReference>
<dbReference type="EMBL" id="SMAF01000005">
    <property type="protein sequence ID" value="TCS99609.1"/>
    <property type="molecule type" value="Genomic_DNA"/>
</dbReference>
<keyword evidence="2 5" id="KW-0547">Nucleotide-binding</keyword>
<evidence type="ECO:0000259" key="7">
    <source>
        <dbReference type="PROSITE" id="PS50011"/>
    </source>
</evidence>
<dbReference type="Pfam" id="PF00069">
    <property type="entry name" value="Pkinase"/>
    <property type="match status" value="1"/>
</dbReference>
<dbReference type="AlphaFoldDB" id="A0A4R3LHI7"/>
<dbReference type="Gene3D" id="1.20.58.2200">
    <property type="match status" value="1"/>
</dbReference>
<dbReference type="SMART" id="SM00028">
    <property type="entry name" value="TPR"/>
    <property type="match status" value="4"/>
</dbReference>
<name>A0A4R3LHI7_9GAMM</name>
<keyword evidence="6" id="KW-0472">Membrane</keyword>
<dbReference type="PROSITE" id="PS00107">
    <property type="entry name" value="PROTEIN_KINASE_ATP"/>
    <property type="match status" value="1"/>
</dbReference>
<gene>
    <name evidence="8" type="ORF">EDC25_10542</name>
</gene>
<sequence>MDLDDPRLLKLVRAALERQPGDRGDFVSAQCAGDAALLSAAEALLRDAEAIESGTATWVHGDDDRPRGAATDAMLGQRLGPFRIRERIGRGGMGVVYRGEREEGGFAQTVAIKLIRRGFDYDDVQQRFLRERRILARLSHPNLARLVDGGVTADQRPWFAMELVQGESIRSWCDQRRLDVRARVRLFLDVCAAVQYAHTQLVVHRDLKPGNVMVDEQGVVRLLDFGISRLLHDEAEAELTMTAAGPLMAFTPEYAAPEQLAGEPAGVAADVYALGVILYELVSGALPHDVDRHDLLAAQHRMRTRPVPSLGTAILRGADAGGGDEDETVTQRLARRGQAMRSYLSAVRGDLNRILGKALAVEVPQRYATVDAFADDLRRWLAGAPVKVSGRGWAYRLRKFVTRNAVAVSLVVALLVGLLVSLAWALERAYSERQQRELAQTELKRSNAVRDYIALMFRVAADREGEGDVSAREILSRSSARLFSQFRNDTGTGYTTALMVAELYLAMGDTEGARPLLERILSASGPQADADTLARANALQGQLEYRRGQPDRALEHLDHAQAIWRRAPARNALAINDSQGMRAQILRGMGQLNEALAIQQAVIEERHRLLPTPDEALADAYNNLAITLMAAFRFDQAGEASDRALAIQQALDIGQSGSSNAIALLGTRASILTAQGRHAEAESTYRELIGLRDQLYGEASLDSALLLGSLGTSILYQQRYEEAAETLHRAVTMASGQGGGDNPSILTLRIALAGSYARMGRGDDALAVLASVQERLDAQGGNPSLQAMLHAGRARALLALRRLPHARAALADAEASYAAMGVSGDQFNAWLKPLRTDIEEAGQRR</sequence>
<dbReference type="Proteomes" id="UP000294599">
    <property type="component" value="Unassembled WGS sequence"/>
</dbReference>
<dbReference type="InterPro" id="IPR011009">
    <property type="entry name" value="Kinase-like_dom_sf"/>
</dbReference>
<dbReference type="SMART" id="SM00220">
    <property type="entry name" value="S_TKc"/>
    <property type="match status" value="1"/>
</dbReference>
<dbReference type="PROSITE" id="PS50011">
    <property type="entry name" value="PROTEIN_KINASE_DOM"/>
    <property type="match status" value="1"/>
</dbReference>
<dbReference type="InterPro" id="IPR011990">
    <property type="entry name" value="TPR-like_helical_dom_sf"/>
</dbReference>
<evidence type="ECO:0000256" key="6">
    <source>
        <dbReference type="SAM" id="Phobius"/>
    </source>
</evidence>
<keyword evidence="4 5" id="KW-0067">ATP-binding</keyword>
<dbReference type="InterPro" id="IPR017441">
    <property type="entry name" value="Protein_kinase_ATP_BS"/>
</dbReference>
<reference evidence="8 9" key="1">
    <citation type="submission" date="2019-03" db="EMBL/GenBank/DDBJ databases">
        <title>Genomic Encyclopedia of Type Strains, Phase IV (KMG-IV): sequencing the most valuable type-strain genomes for metagenomic binning, comparative biology and taxonomic classification.</title>
        <authorList>
            <person name="Goeker M."/>
        </authorList>
    </citation>
    <scope>NUCLEOTIDE SEQUENCE [LARGE SCALE GENOMIC DNA]</scope>
    <source>
        <strain evidence="8 9">DSM 21944</strain>
    </source>
</reference>